<sequence length="175" mass="19702">MVHKDYESLPVVFEDVAIHRATIVLKSGPVTFTVNFTYIGKRFEVSEGGSIVCTGCMYFPDETEKKSLSLCFQESDAKTLSLNSNDIYKELKLRGYEYGPNFQGIIGSDMEGSKGLLKWIGEWVVFLDAVLQFSVLSIQEKDLALPTRIEKLLIDPIVHKTSIKKSLKKYGGKCY</sequence>
<dbReference type="EMBL" id="BMAW01042696">
    <property type="protein sequence ID" value="GFS35551.1"/>
    <property type="molecule type" value="Genomic_DNA"/>
</dbReference>
<accession>A0A8X6I8M6</accession>
<dbReference type="AlphaFoldDB" id="A0A8X6I8M6"/>
<dbReference type="Proteomes" id="UP000887013">
    <property type="component" value="Unassembled WGS sequence"/>
</dbReference>
<comment type="caution">
    <text evidence="1">The sequence shown here is derived from an EMBL/GenBank/DDBJ whole genome shotgun (WGS) entry which is preliminary data.</text>
</comment>
<dbReference type="Gene3D" id="3.10.129.110">
    <property type="entry name" value="Polyketide synthase dehydratase"/>
    <property type="match status" value="1"/>
</dbReference>
<dbReference type="InterPro" id="IPR042104">
    <property type="entry name" value="PKS_dehydratase_sf"/>
</dbReference>
<reference evidence="1" key="1">
    <citation type="submission" date="2020-08" db="EMBL/GenBank/DDBJ databases">
        <title>Multicomponent nature underlies the extraordinary mechanical properties of spider dragline silk.</title>
        <authorList>
            <person name="Kono N."/>
            <person name="Nakamura H."/>
            <person name="Mori M."/>
            <person name="Yoshida Y."/>
            <person name="Ohtoshi R."/>
            <person name="Malay A.D."/>
            <person name="Moran D.A.P."/>
            <person name="Tomita M."/>
            <person name="Numata K."/>
            <person name="Arakawa K."/>
        </authorList>
    </citation>
    <scope>NUCLEOTIDE SEQUENCE</scope>
</reference>
<organism evidence="1 2">
    <name type="scientific">Nephila pilipes</name>
    <name type="common">Giant wood spider</name>
    <name type="synonym">Nephila maculata</name>
    <dbReference type="NCBI Taxonomy" id="299642"/>
    <lineage>
        <taxon>Eukaryota</taxon>
        <taxon>Metazoa</taxon>
        <taxon>Ecdysozoa</taxon>
        <taxon>Arthropoda</taxon>
        <taxon>Chelicerata</taxon>
        <taxon>Arachnida</taxon>
        <taxon>Araneae</taxon>
        <taxon>Araneomorphae</taxon>
        <taxon>Entelegynae</taxon>
        <taxon>Araneoidea</taxon>
        <taxon>Nephilidae</taxon>
        <taxon>Nephila</taxon>
    </lineage>
</organism>
<gene>
    <name evidence="1" type="primary">FASN</name>
    <name evidence="1" type="ORF">NPIL_243721</name>
</gene>
<proteinExistence type="predicted"/>
<keyword evidence="2" id="KW-1185">Reference proteome</keyword>
<dbReference type="OrthoDB" id="6432380at2759"/>
<name>A0A8X6I8M6_NEPPI</name>
<protein>
    <submittedName>
        <fullName evidence="1">Fatty acid synthase</fullName>
    </submittedName>
</protein>
<evidence type="ECO:0000313" key="1">
    <source>
        <dbReference type="EMBL" id="GFS35551.1"/>
    </source>
</evidence>
<evidence type="ECO:0000313" key="2">
    <source>
        <dbReference type="Proteomes" id="UP000887013"/>
    </source>
</evidence>